<dbReference type="Proteomes" id="UP000673375">
    <property type="component" value="Unassembled WGS sequence"/>
</dbReference>
<proteinExistence type="predicted"/>
<dbReference type="Gene3D" id="3.20.20.80">
    <property type="entry name" value="Glycosidases"/>
    <property type="match status" value="1"/>
</dbReference>
<dbReference type="SUPFAM" id="SSF47090">
    <property type="entry name" value="PGBD-like"/>
    <property type="match status" value="2"/>
</dbReference>
<organism evidence="2 3">
    <name type="scientific">Enterococcus larvae</name>
    <dbReference type="NCBI Taxonomy" id="2794352"/>
    <lineage>
        <taxon>Bacteria</taxon>
        <taxon>Bacillati</taxon>
        <taxon>Bacillota</taxon>
        <taxon>Bacilli</taxon>
        <taxon>Lactobacillales</taxon>
        <taxon>Enterococcaceae</taxon>
        <taxon>Enterococcus</taxon>
    </lineage>
</organism>
<evidence type="ECO:0000313" key="2">
    <source>
        <dbReference type="EMBL" id="MBP1044921.1"/>
    </source>
</evidence>
<dbReference type="CDD" id="cd06418">
    <property type="entry name" value="GH25_BacA-like"/>
    <property type="match status" value="1"/>
</dbReference>
<dbReference type="InterPro" id="IPR036365">
    <property type="entry name" value="PGBD-like_sf"/>
</dbReference>
<dbReference type="SUPFAM" id="SSF51445">
    <property type="entry name" value="(Trans)glycosidases"/>
    <property type="match status" value="1"/>
</dbReference>
<dbReference type="InterPro" id="IPR017853">
    <property type="entry name" value="GH"/>
</dbReference>
<evidence type="ECO:0000313" key="3">
    <source>
        <dbReference type="Proteomes" id="UP000673375"/>
    </source>
</evidence>
<evidence type="ECO:0000259" key="1">
    <source>
        <dbReference type="Pfam" id="PF08924"/>
    </source>
</evidence>
<name>A0ABS4CFK8_9ENTE</name>
<protein>
    <submittedName>
        <fullName evidence="2">DUF1906 domain-containing protein</fullName>
    </submittedName>
</protein>
<comment type="caution">
    <text evidence="2">The sequence shown here is derived from an EMBL/GenBank/DDBJ whole genome shotgun (WGS) entry which is preliminary data.</text>
</comment>
<gene>
    <name evidence="2" type="ORF">I6N96_01415</name>
</gene>
<dbReference type="Pfam" id="PF08924">
    <property type="entry name" value="Rv2525c_GlyHyd-like"/>
    <property type="match status" value="1"/>
</dbReference>
<feature type="domain" description="Rv2525c-like glycoside hydrolase-like" evidence="1">
    <location>
        <begin position="308"/>
        <end position="491"/>
    </location>
</feature>
<accession>A0ABS4CFK8</accession>
<reference evidence="2 3" key="1">
    <citation type="submission" date="2020-12" db="EMBL/GenBank/DDBJ databases">
        <title>Vagococcus allomyrinae sp. nov. and Enterococcus lavae sp. nov., isolated from the larvae of Allomyrina dichotoma.</title>
        <authorList>
            <person name="Lee S.D."/>
        </authorList>
    </citation>
    <scope>NUCLEOTIDE SEQUENCE [LARGE SCALE GENOMIC DNA]</scope>
    <source>
        <strain evidence="2 3">BWM-S5</strain>
    </source>
</reference>
<dbReference type="RefSeq" id="WP_209555714.1">
    <property type="nucleotide sequence ID" value="NZ_JAEDXU010000001.1"/>
</dbReference>
<dbReference type="InterPro" id="IPR015020">
    <property type="entry name" value="Rv2525c-like_Glyco_Hydro-like"/>
</dbReference>
<keyword evidence="3" id="KW-1185">Reference proteome</keyword>
<sequence>MADQMVLEGQQWLNKTYGNRTGFKVISDRWLGSTNWATMYALTRALQLELGITATSDAFGPTTLQTVESKFGIISQNNLPPSNVIKIIQTAMYCKGYSAGPINGLFNSFTQTGISSMKQNMGLAKSSSIEPKVFKALLTMDAYVLLSSYGGKTLIRSIQQEFNKRYGHRLDYFYMPCDGIYSRDTQKALVFAIQYEGGMADGVANGNFGPGTQNIVRNQVIQTGSSGRFTYLFKAALIFNGYDTNSISETFIAQDREILKSFQSFSKLSVTGTGTFETWASLLVSTGDPTRRGQACDCVTEITNARAQTLLANGYEIVGRYLTNVEGTSLNKKIQPGELEVIFGNGLKVFPIYQTWGGEASYFHTLQGKKDAIAALEAAENYGFNYGTIIYFAVDYDALGDDITKNIIPHFQSICSQMQVSGGKYRVGIYGPRNVCIKVSEACNVVASFVCGMSTGFSGNLGFSLPVNWAFDQISTIGVGSGLGYIEIDNNIKSGLDDGQGSVNYPIGGTIYEIAVKHNKKVINQMLQVIQFLSAARLDNNWNSHLTFYRYNDYSGIAWDVLASPVSARDAGIFKALERDLETKGELYTYFLDPRTGSRIGLAHLLVTLQSHMFLTTQTHKVIADYTGWLGDLITAWNALIPLKPNVDITGGIYNLVGGLDAGTFSSEDLLQDVDAYNLAKLVESSNDPTGLNALTEYYTQGKFENRLSRFITQRFGSVSNIYDETKKLLSDDTPNDLLGTGILTAFVTKFAKNGTIVEIMSDADSIALGLANKLKYLISIGL</sequence>
<dbReference type="EMBL" id="JAEDXU010000001">
    <property type="protein sequence ID" value="MBP1044921.1"/>
    <property type="molecule type" value="Genomic_DNA"/>
</dbReference>